<proteinExistence type="predicted"/>
<reference evidence="1 2" key="1">
    <citation type="submission" date="2016-10" db="EMBL/GenBank/DDBJ databases">
        <authorList>
            <person name="de Groot N.N."/>
        </authorList>
    </citation>
    <scope>NUCLEOTIDE SEQUENCE [LARGE SCALE GENOMIC DNA]</scope>
    <source>
        <strain evidence="1 2">DSM 22274</strain>
    </source>
</reference>
<name>A0A1H5HI08_9MICC</name>
<dbReference type="AlphaFoldDB" id="A0A1H5HI08"/>
<protein>
    <submittedName>
        <fullName evidence="1">Uncharacterized protein</fullName>
    </submittedName>
</protein>
<organism evidence="1 2">
    <name type="scientific">Arthrobacter alpinus</name>
    <dbReference type="NCBI Taxonomy" id="656366"/>
    <lineage>
        <taxon>Bacteria</taxon>
        <taxon>Bacillati</taxon>
        <taxon>Actinomycetota</taxon>
        <taxon>Actinomycetes</taxon>
        <taxon>Micrococcales</taxon>
        <taxon>Micrococcaceae</taxon>
        <taxon>Arthrobacter</taxon>
    </lineage>
</organism>
<evidence type="ECO:0000313" key="2">
    <source>
        <dbReference type="Proteomes" id="UP000182725"/>
    </source>
</evidence>
<sequence>MIWATCLDTIHPQQVRKTLVRLLHPPMMHSPTDTDNQFMIITAMLETISTGAIETT</sequence>
<dbReference type="EMBL" id="FNTV01000001">
    <property type="protein sequence ID" value="SEE27425.1"/>
    <property type="molecule type" value="Genomic_DNA"/>
</dbReference>
<evidence type="ECO:0000313" key="1">
    <source>
        <dbReference type="EMBL" id="SEE27425.1"/>
    </source>
</evidence>
<gene>
    <name evidence="1" type="ORF">SAMN04489740_1017</name>
</gene>
<accession>A0A1H5HI08</accession>
<dbReference type="Proteomes" id="UP000182725">
    <property type="component" value="Unassembled WGS sequence"/>
</dbReference>